<evidence type="ECO:0000256" key="6">
    <source>
        <dbReference type="ARBA" id="ARBA00023136"/>
    </source>
</evidence>
<feature type="transmembrane region" description="Helical" evidence="7">
    <location>
        <begin position="33"/>
        <end position="51"/>
    </location>
</feature>
<feature type="transmembrane region" description="Helical" evidence="7">
    <location>
        <begin position="283"/>
        <end position="302"/>
    </location>
</feature>
<comment type="caution">
    <text evidence="9">The sequence shown here is derived from an EMBL/GenBank/DDBJ whole genome shotgun (WGS) entry which is preliminary data.</text>
</comment>
<gene>
    <name evidence="9" type="ORF">MNODULE_23030</name>
</gene>
<evidence type="ECO:0000256" key="4">
    <source>
        <dbReference type="ARBA" id="ARBA00022692"/>
    </source>
</evidence>
<feature type="transmembrane region" description="Helical" evidence="7">
    <location>
        <begin position="229"/>
        <end position="246"/>
    </location>
</feature>
<feature type="transmembrane region" description="Helical" evidence="7">
    <location>
        <begin position="337"/>
        <end position="363"/>
    </location>
</feature>
<evidence type="ECO:0000313" key="9">
    <source>
        <dbReference type="EMBL" id="NKE73635.1"/>
    </source>
</evidence>
<feature type="transmembrane region" description="Helical" evidence="7">
    <location>
        <begin position="6"/>
        <end position="26"/>
    </location>
</feature>
<dbReference type="PANTHER" id="PTHR42751:SF1">
    <property type="entry name" value="CATION_PROTON ANTIPORTER YBAL-RELATED"/>
    <property type="match status" value="1"/>
</dbReference>
<dbReference type="Gene3D" id="1.20.1530.20">
    <property type="match status" value="1"/>
</dbReference>
<dbReference type="GO" id="GO:0016020">
    <property type="term" value="C:membrane"/>
    <property type="evidence" value="ECO:0007669"/>
    <property type="project" value="UniProtKB-SubCell"/>
</dbReference>
<keyword evidence="3" id="KW-0813">Transport</keyword>
<feature type="domain" description="Cation/H+ exchanger transmembrane" evidence="8">
    <location>
        <begin position="16"/>
        <end position="389"/>
    </location>
</feature>
<keyword evidence="6 7" id="KW-0472">Membrane</keyword>
<keyword evidence="5 7" id="KW-1133">Transmembrane helix</keyword>
<keyword evidence="4 7" id="KW-0812">Transmembrane</keyword>
<evidence type="ECO:0000259" key="8">
    <source>
        <dbReference type="Pfam" id="PF00999"/>
    </source>
</evidence>
<feature type="transmembrane region" description="Helical" evidence="7">
    <location>
        <begin position="91"/>
        <end position="112"/>
    </location>
</feature>
<feature type="transmembrane region" description="Helical" evidence="7">
    <location>
        <begin position="118"/>
        <end position="136"/>
    </location>
</feature>
<reference evidence="9 10" key="1">
    <citation type="journal article" date="2020" name="Nature">
        <title>Bacterial chemolithoautotrophy via manganese oxidation.</title>
        <authorList>
            <person name="Yu H."/>
            <person name="Leadbetter J.R."/>
        </authorList>
    </citation>
    <scope>NUCLEOTIDE SEQUENCE [LARGE SCALE GENOMIC DNA]</scope>
    <source>
        <strain evidence="9 10">Mn-1</strain>
    </source>
</reference>
<feature type="transmembrane region" description="Helical" evidence="7">
    <location>
        <begin position="188"/>
        <end position="209"/>
    </location>
</feature>
<evidence type="ECO:0000256" key="1">
    <source>
        <dbReference type="ARBA" id="ARBA00004141"/>
    </source>
</evidence>
<feature type="transmembrane region" description="Helical" evidence="7">
    <location>
        <begin position="63"/>
        <end position="84"/>
    </location>
</feature>
<feature type="transmembrane region" description="Helical" evidence="7">
    <location>
        <begin position="148"/>
        <end position="168"/>
    </location>
</feature>
<evidence type="ECO:0000256" key="2">
    <source>
        <dbReference type="ARBA" id="ARBA00005551"/>
    </source>
</evidence>
<dbReference type="PANTHER" id="PTHR42751">
    <property type="entry name" value="SODIUM/HYDROGEN EXCHANGER FAMILY/TRKA DOMAIN PROTEIN"/>
    <property type="match status" value="1"/>
</dbReference>
<evidence type="ECO:0000256" key="3">
    <source>
        <dbReference type="ARBA" id="ARBA00022448"/>
    </source>
</evidence>
<feature type="transmembrane region" description="Helical" evidence="7">
    <location>
        <begin position="369"/>
        <end position="387"/>
    </location>
</feature>
<dbReference type="InterPro" id="IPR038770">
    <property type="entry name" value="Na+/solute_symporter_sf"/>
</dbReference>
<feature type="transmembrane region" description="Helical" evidence="7">
    <location>
        <begin position="308"/>
        <end position="330"/>
    </location>
</feature>
<sequence>MPHEISLISTLAMGLAFAFFLGFIALRLGLSPLVGYLLAGMAVGPFTPGFVADGALTPQLAEIGVILLMFGVGMHFSVGDLMAVRSIALPGAVVQIAAATALGAGLASWWGWSLGAGLVFGLALSVASTVVLLRALEAGNVLHSDNGRIAVGWLIVEDLVMVLTLVLLPALAGLLDGKPSGGAESSNVAVALGVTLFKVATFIGFMLLFGRRLFPWLLKRVESTGSRELFTLAVVAIALGVAFGSAKLFDVSFALGAFFGGVVINASDVSHRAATDLKPLEDIFAVLFFVSVGMLFDPGILVRQPFQVLAAVGIILVGKSVAAAVIVLALGRPLDTALMVSAALAQIGEFSFILGGLGVSLGLLPSEGYNLILAGALLSIILNPFIFQFAATLRPSPGPAV</sequence>
<accession>A0A7X6DUM9</accession>
<dbReference type="GO" id="GO:1902600">
    <property type="term" value="P:proton transmembrane transport"/>
    <property type="evidence" value="ECO:0007669"/>
    <property type="project" value="InterPro"/>
</dbReference>
<dbReference type="InterPro" id="IPR006153">
    <property type="entry name" value="Cation/H_exchanger_TM"/>
</dbReference>
<keyword evidence="10" id="KW-1185">Reference proteome</keyword>
<evidence type="ECO:0000313" key="10">
    <source>
        <dbReference type="Proteomes" id="UP000534783"/>
    </source>
</evidence>
<name>A0A7X6DUM9_9BACT</name>
<dbReference type="AlphaFoldDB" id="A0A7X6DUM9"/>
<organism evidence="9 10">
    <name type="scientific">Candidatus Manganitrophus noduliformans</name>
    <dbReference type="NCBI Taxonomy" id="2606439"/>
    <lineage>
        <taxon>Bacteria</taxon>
        <taxon>Pseudomonadati</taxon>
        <taxon>Nitrospirota</taxon>
        <taxon>Nitrospiria</taxon>
        <taxon>Candidatus Troglogloeales</taxon>
        <taxon>Candidatus Manganitrophaceae</taxon>
        <taxon>Candidatus Manganitrophus</taxon>
    </lineage>
</organism>
<dbReference type="Pfam" id="PF00999">
    <property type="entry name" value="Na_H_Exchanger"/>
    <property type="match status" value="1"/>
</dbReference>
<protein>
    <submittedName>
        <fullName evidence="9">Potassium transporter Kef</fullName>
    </submittedName>
</protein>
<dbReference type="GO" id="GO:0015297">
    <property type="term" value="F:antiporter activity"/>
    <property type="evidence" value="ECO:0007669"/>
    <property type="project" value="InterPro"/>
</dbReference>
<comment type="similarity">
    <text evidence="2">Belongs to the monovalent cation:proton antiporter 2 (CPA2) transporter (TC 2.A.37) family.</text>
</comment>
<evidence type="ECO:0000256" key="7">
    <source>
        <dbReference type="SAM" id="Phobius"/>
    </source>
</evidence>
<proteinExistence type="inferred from homology"/>
<comment type="subcellular location">
    <subcellularLocation>
        <location evidence="1">Membrane</location>
        <topology evidence="1">Multi-pass membrane protein</topology>
    </subcellularLocation>
</comment>
<dbReference type="Proteomes" id="UP000534783">
    <property type="component" value="Unassembled WGS sequence"/>
</dbReference>
<dbReference type="EMBL" id="VTOW01000009">
    <property type="protein sequence ID" value="NKE73635.1"/>
    <property type="molecule type" value="Genomic_DNA"/>
</dbReference>
<evidence type="ECO:0000256" key="5">
    <source>
        <dbReference type="ARBA" id="ARBA00022989"/>
    </source>
</evidence>